<proteinExistence type="predicted"/>
<organism evidence="1 2">
    <name type="scientific">Brassica rapa subsp. trilocularis</name>
    <dbReference type="NCBI Taxonomy" id="1813537"/>
    <lineage>
        <taxon>Eukaryota</taxon>
        <taxon>Viridiplantae</taxon>
        <taxon>Streptophyta</taxon>
        <taxon>Embryophyta</taxon>
        <taxon>Tracheophyta</taxon>
        <taxon>Spermatophyta</taxon>
        <taxon>Magnoliopsida</taxon>
        <taxon>eudicotyledons</taxon>
        <taxon>Gunneridae</taxon>
        <taxon>Pentapetalae</taxon>
        <taxon>rosids</taxon>
        <taxon>malvids</taxon>
        <taxon>Brassicales</taxon>
        <taxon>Brassicaceae</taxon>
        <taxon>Brassiceae</taxon>
        <taxon>Brassica</taxon>
    </lineage>
</organism>
<protein>
    <submittedName>
        <fullName evidence="1">Uncharacterized protein</fullName>
    </submittedName>
</protein>
<accession>A0ABQ7NC12</accession>
<evidence type="ECO:0000313" key="2">
    <source>
        <dbReference type="Proteomes" id="UP000823674"/>
    </source>
</evidence>
<dbReference type="Proteomes" id="UP000823674">
    <property type="component" value="Chromosome A03"/>
</dbReference>
<sequence>MVNGESSAGELHVQEICTCPALPFGHYVIFDATLLRRGIISVPTYYTKLTATYMKTLPVHVLINRSDAKPFNFFV</sequence>
<gene>
    <name evidence="1" type="primary">A03g509350.1_BraROA</name>
    <name evidence="1" type="ORF">IGI04_013810</name>
</gene>
<comment type="caution">
    <text evidence="1">The sequence shown here is derived from an EMBL/GenBank/DDBJ whole genome shotgun (WGS) entry which is preliminary data.</text>
</comment>
<evidence type="ECO:0000313" key="1">
    <source>
        <dbReference type="EMBL" id="KAG5407691.1"/>
    </source>
</evidence>
<reference evidence="1 2" key="1">
    <citation type="submission" date="2021-03" db="EMBL/GenBank/DDBJ databases">
        <authorList>
            <person name="King G.J."/>
            <person name="Bancroft I."/>
            <person name="Baten A."/>
            <person name="Bloomfield J."/>
            <person name="Borpatragohain P."/>
            <person name="He Z."/>
            <person name="Irish N."/>
            <person name="Irwin J."/>
            <person name="Liu K."/>
            <person name="Mauleon R.P."/>
            <person name="Moore J."/>
            <person name="Morris R."/>
            <person name="Ostergaard L."/>
            <person name="Wang B."/>
            <person name="Wells R."/>
        </authorList>
    </citation>
    <scope>NUCLEOTIDE SEQUENCE [LARGE SCALE GENOMIC DNA]</scope>
    <source>
        <strain evidence="1">R-o-18</strain>
        <tissue evidence="1">Leaf</tissue>
    </source>
</reference>
<keyword evidence="2" id="KW-1185">Reference proteome</keyword>
<dbReference type="EMBL" id="JADBGQ010000003">
    <property type="protein sequence ID" value="KAG5407691.1"/>
    <property type="molecule type" value="Genomic_DNA"/>
</dbReference>
<name>A0ABQ7NC12_BRACM</name>